<proteinExistence type="predicted"/>
<sequence>MNFMTVSTMLSSSSSSPQPVGTAFLGRVRLPSEACSIAAAASASFSSFFLMPYCARGYRKEKRDTVLIRSYNQFLQRDAGSELKLEEVGNHRPPRTQGLIKNWTLLRTTCYPPIRLFHYRLLSPPQRLGTSRFSREIDETLR</sequence>
<dbReference type="Proteomes" id="UP000314294">
    <property type="component" value="Unassembled WGS sequence"/>
</dbReference>
<reference evidence="1 2" key="1">
    <citation type="submission" date="2019-03" db="EMBL/GenBank/DDBJ databases">
        <title>First draft genome of Liparis tanakae, snailfish: a comprehensive survey of snailfish specific genes.</title>
        <authorList>
            <person name="Kim W."/>
            <person name="Song I."/>
            <person name="Jeong J.-H."/>
            <person name="Kim D."/>
            <person name="Kim S."/>
            <person name="Ryu S."/>
            <person name="Song J.Y."/>
            <person name="Lee S.K."/>
        </authorList>
    </citation>
    <scope>NUCLEOTIDE SEQUENCE [LARGE SCALE GENOMIC DNA]</scope>
    <source>
        <tissue evidence="1">Muscle</tissue>
    </source>
</reference>
<organism evidence="1 2">
    <name type="scientific">Liparis tanakae</name>
    <name type="common">Tanaka's snailfish</name>
    <dbReference type="NCBI Taxonomy" id="230148"/>
    <lineage>
        <taxon>Eukaryota</taxon>
        <taxon>Metazoa</taxon>
        <taxon>Chordata</taxon>
        <taxon>Craniata</taxon>
        <taxon>Vertebrata</taxon>
        <taxon>Euteleostomi</taxon>
        <taxon>Actinopterygii</taxon>
        <taxon>Neopterygii</taxon>
        <taxon>Teleostei</taxon>
        <taxon>Neoteleostei</taxon>
        <taxon>Acanthomorphata</taxon>
        <taxon>Eupercaria</taxon>
        <taxon>Perciformes</taxon>
        <taxon>Cottioidei</taxon>
        <taxon>Cottales</taxon>
        <taxon>Liparidae</taxon>
        <taxon>Liparis</taxon>
    </lineage>
</organism>
<comment type="caution">
    <text evidence="1">The sequence shown here is derived from an EMBL/GenBank/DDBJ whole genome shotgun (WGS) entry which is preliminary data.</text>
</comment>
<dbReference type="AlphaFoldDB" id="A0A4Z2HPC0"/>
<evidence type="ECO:0000313" key="2">
    <source>
        <dbReference type="Proteomes" id="UP000314294"/>
    </source>
</evidence>
<gene>
    <name evidence="1" type="ORF">EYF80_022635</name>
</gene>
<accession>A0A4Z2HPC0</accession>
<protein>
    <submittedName>
        <fullName evidence="1">Uncharacterized protein</fullName>
    </submittedName>
</protein>
<evidence type="ECO:0000313" key="1">
    <source>
        <dbReference type="EMBL" id="TNN67105.1"/>
    </source>
</evidence>
<dbReference type="EMBL" id="SRLO01000209">
    <property type="protein sequence ID" value="TNN67105.1"/>
    <property type="molecule type" value="Genomic_DNA"/>
</dbReference>
<keyword evidence="2" id="KW-1185">Reference proteome</keyword>
<name>A0A4Z2HPC0_9TELE</name>